<keyword evidence="4" id="KW-0472">Membrane</keyword>
<dbReference type="SUPFAM" id="SSF46689">
    <property type="entry name" value="Homeodomain-like"/>
    <property type="match status" value="2"/>
</dbReference>
<dbReference type="Gene3D" id="1.10.10.60">
    <property type="entry name" value="Homeodomain-like"/>
    <property type="match status" value="2"/>
</dbReference>
<evidence type="ECO:0000313" key="7">
    <source>
        <dbReference type="Proteomes" id="UP000570361"/>
    </source>
</evidence>
<keyword evidence="4" id="KW-0812">Transmembrane</keyword>
<keyword evidence="3" id="KW-0804">Transcription</keyword>
<dbReference type="InterPro" id="IPR018060">
    <property type="entry name" value="HTH_AraC"/>
</dbReference>
<organism evidence="6 7">
    <name type="scientific">Paenibacillus phyllosphaerae</name>
    <dbReference type="NCBI Taxonomy" id="274593"/>
    <lineage>
        <taxon>Bacteria</taxon>
        <taxon>Bacillati</taxon>
        <taxon>Bacillota</taxon>
        <taxon>Bacilli</taxon>
        <taxon>Bacillales</taxon>
        <taxon>Paenibacillaceae</taxon>
        <taxon>Paenibacillus</taxon>
    </lineage>
</organism>
<evidence type="ECO:0000256" key="1">
    <source>
        <dbReference type="ARBA" id="ARBA00023015"/>
    </source>
</evidence>
<protein>
    <submittedName>
        <fullName evidence="6">AraC-like DNA-binding protein</fullName>
    </submittedName>
</protein>
<comment type="caution">
    <text evidence="6">The sequence shown here is derived from an EMBL/GenBank/DDBJ whole genome shotgun (WGS) entry which is preliminary data.</text>
</comment>
<dbReference type="Proteomes" id="UP000570361">
    <property type="component" value="Unassembled WGS sequence"/>
</dbReference>
<dbReference type="GO" id="GO:0003700">
    <property type="term" value="F:DNA-binding transcription factor activity"/>
    <property type="evidence" value="ECO:0007669"/>
    <property type="project" value="InterPro"/>
</dbReference>
<dbReference type="PANTHER" id="PTHR43280">
    <property type="entry name" value="ARAC-FAMILY TRANSCRIPTIONAL REGULATOR"/>
    <property type="match status" value="1"/>
</dbReference>
<evidence type="ECO:0000256" key="3">
    <source>
        <dbReference type="ARBA" id="ARBA00023163"/>
    </source>
</evidence>
<dbReference type="AlphaFoldDB" id="A0A7W5FQ66"/>
<feature type="domain" description="HTH araC/xylS-type" evidence="5">
    <location>
        <begin position="664"/>
        <end position="762"/>
    </location>
</feature>
<dbReference type="Gene3D" id="6.10.340.10">
    <property type="match status" value="1"/>
</dbReference>
<evidence type="ECO:0000313" key="6">
    <source>
        <dbReference type="EMBL" id="MBB3113125.1"/>
    </source>
</evidence>
<dbReference type="GO" id="GO:0043565">
    <property type="term" value="F:sequence-specific DNA binding"/>
    <property type="evidence" value="ECO:0007669"/>
    <property type="project" value="InterPro"/>
</dbReference>
<evidence type="ECO:0000256" key="2">
    <source>
        <dbReference type="ARBA" id="ARBA00023125"/>
    </source>
</evidence>
<dbReference type="SMART" id="SM00342">
    <property type="entry name" value="HTH_ARAC"/>
    <property type="match status" value="1"/>
</dbReference>
<keyword evidence="4" id="KW-1133">Transmembrane helix</keyword>
<dbReference type="InterPro" id="IPR009057">
    <property type="entry name" value="Homeodomain-like_sf"/>
</dbReference>
<dbReference type="RefSeq" id="WP_183603217.1">
    <property type="nucleotide sequence ID" value="NZ_JACHXK010000016.1"/>
</dbReference>
<dbReference type="PROSITE" id="PS01124">
    <property type="entry name" value="HTH_ARAC_FAMILY_2"/>
    <property type="match status" value="1"/>
</dbReference>
<name>A0A7W5FQ66_9BACL</name>
<evidence type="ECO:0000256" key="4">
    <source>
        <dbReference type="SAM" id="Phobius"/>
    </source>
</evidence>
<keyword evidence="7" id="KW-1185">Reference proteome</keyword>
<proteinExistence type="predicted"/>
<reference evidence="6 7" key="1">
    <citation type="submission" date="2020-08" db="EMBL/GenBank/DDBJ databases">
        <title>Genomic Encyclopedia of Type Strains, Phase III (KMG-III): the genomes of soil and plant-associated and newly described type strains.</title>
        <authorList>
            <person name="Whitman W."/>
        </authorList>
    </citation>
    <scope>NUCLEOTIDE SEQUENCE [LARGE SCALE GENOMIC DNA]</scope>
    <source>
        <strain evidence="6 7">CECT 5862</strain>
    </source>
</reference>
<dbReference type="Pfam" id="PF12833">
    <property type="entry name" value="HTH_18"/>
    <property type="match status" value="1"/>
</dbReference>
<keyword evidence="1" id="KW-0805">Transcription regulation</keyword>
<accession>A0A7W5FQ66</accession>
<dbReference type="PANTHER" id="PTHR43280:SF10">
    <property type="entry name" value="REGULATORY PROTEIN POCR"/>
    <property type="match status" value="1"/>
</dbReference>
<sequence length="769" mass="87907">MRKYMLRLLSYSLLLGILPSILIGILSYSIASGDIESKVKDANMQWLAQTQMRVEQMLKSIEKSATQLANSSLVQASMNVSYTSSDFESVRELTKELYNLQSSDVVITQAYLVNLNRNWVLNLNALKPLQQFEGHDEFLGYASEPRSIFWQAGLASSNGDFAEPVQSVTLVHKIPILPQTNRPQGLLVLRVVSSEIQNALTFPDTKYRSYVLDQSGTDILGLQANDEPDETIHRAVSERLTSNPEQRSGLFNMKRGGEEVAVLYRASDFNSWTYVSVVSIGELKKETQKIADLTILVCALIVFIVLAAALYGSRRMYRPIGRLFEVARGLDVSDKDPSVPAKRDELAFIQHSMQSLAVSRERIEQQLLGQTSHLKDFFVLKLFTGQITENDYLFRSAIGVFPGEWKRLGVLALQIDNLQETRYSEEDRELLLYAVSNIVQEVVPAANRFTPITINQSQVTLIGADLEETDEVRQRFYAWAECIKRNVEDVLQLNVSVGISNPFTRLTDTVQAYGESLTALQARINLGPEIIVHYGDIENSRGTEHYEFSHLKVLEERLAYAIRELQPNQASDVFQQYLNALLHKNGSLYEHQMLLLQLVSRLLQIVQEQGITLKKVLEEKGAVKRLLHLQTREEIIHWFESQLFQPMIRVLSEKSDSQYMKIADRLLKLIQEQYDQDITLEACSQILNYHPVYLSRIFKREIGIPFSEYLMDYRMKMAKVMLETTELKVSEISEKLHYNNVSSFIRGYKKMYSITPGQYRDQITKESTV</sequence>
<gene>
    <name evidence="6" type="ORF">FHS18_005228</name>
</gene>
<keyword evidence="2 6" id="KW-0238">DNA-binding</keyword>
<dbReference type="EMBL" id="JACHXK010000016">
    <property type="protein sequence ID" value="MBB3113125.1"/>
    <property type="molecule type" value="Genomic_DNA"/>
</dbReference>
<evidence type="ECO:0000259" key="5">
    <source>
        <dbReference type="PROSITE" id="PS01124"/>
    </source>
</evidence>
<feature type="transmembrane region" description="Helical" evidence="4">
    <location>
        <begin position="293"/>
        <end position="312"/>
    </location>
</feature>